<reference evidence="3" key="1">
    <citation type="submission" date="2016-10" db="EMBL/GenBank/DDBJ databases">
        <authorList>
            <person name="Varghese N."/>
            <person name="Submissions S."/>
        </authorList>
    </citation>
    <scope>NUCLEOTIDE SEQUENCE [LARGE SCALE GENOMIC DNA]</scope>
    <source>
        <strain evidence="3">DSM 17908</strain>
    </source>
</reference>
<evidence type="ECO:0000313" key="3">
    <source>
        <dbReference type="Proteomes" id="UP000198919"/>
    </source>
</evidence>
<dbReference type="InterPro" id="IPR009610">
    <property type="entry name" value="CbtA_toxin"/>
</dbReference>
<dbReference type="EMBL" id="FORG01000041">
    <property type="protein sequence ID" value="SFK25277.1"/>
    <property type="molecule type" value="Genomic_DNA"/>
</dbReference>
<evidence type="ECO:0000313" key="2">
    <source>
        <dbReference type="EMBL" id="SFK25277.1"/>
    </source>
</evidence>
<dbReference type="EMBL" id="NITY01000019">
    <property type="protein sequence ID" value="PHM37814.1"/>
    <property type="molecule type" value="Genomic_DNA"/>
</dbReference>
<accession>A0A1I3Y034</accession>
<dbReference type="RefSeq" id="WP_407078813.1">
    <property type="nucleotide sequence ID" value="NZ_CAWNQB010000011.1"/>
</dbReference>
<dbReference type="Pfam" id="PF06755">
    <property type="entry name" value="CbtA_toxin"/>
    <property type="match status" value="1"/>
</dbReference>
<sequence length="99" mass="11044">MMTIAHLTVWQVIAAALLKRHFGLNLTDTVLCETDTVAALTTRGVRPSEAINELVDKYRLTRLNAQADPRSTPYLDIHDELTVIFDSGLADRLLKQAKP</sequence>
<evidence type="ECO:0000313" key="4">
    <source>
        <dbReference type="Proteomes" id="UP000224607"/>
    </source>
</evidence>
<reference evidence="2" key="2">
    <citation type="submission" date="2016-10" db="EMBL/GenBank/DDBJ databases">
        <authorList>
            <person name="de Groot N.N."/>
        </authorList>
    </citation>
    <scope>NUCLEOTIDE SEQUENCE [LARGE SCALE GENOMIC DNA]</scope>
    <source>
        <strain evidence="2">DSM 17908</strain>
    </source>
</reference>
<reference evidence="1 4" key="3">
    <citation type="journal article" date="2017" name="Nat. Microbiol.">
        <title>Natural product diversity associated with the nematode symbionts Photorhabdus and Xenorhabdus.</title>
        <authorList>
            <person name="Tobias N.J."/>
            <person name="Wolff H."/>
            <person name="Djahanschiri B."/>
            <person name="Grundmann F."/>
            <person name="Kronenwerth M."/>
            <person name="Shi Y.M."/>
            <person name="Simonyi S."/>
            <person name="Grun P."/>
            <person name="Shapiro-Ilan D."/>
            <person name="Pidot S.J."/>
            <person name="Stinear T.P."/>
            <person name="Ebersberger I."/>
            <person name="Bode H.B."/>
        </authorList>
    </citation>
    <scope>NUCLEOTIDE SEQUENCE [LARGE SCALE GENOMIC DNA]</scope>
    <source>
        <strain evidence="1 4">DSM 17908</strain>
    </source>
</reference>
<dbReference type="Proteomes" id="UP000198919">
    <property type="component" value="Unassembled WGS sequence"/>
</dbReference>
<protein>
    <submittedName>
        <fullName evidence="2">Cytoskeleton-binding toxin CbtA</fullName>
    </submittedName>
    <submittedName>
        <fullName evidence="1">Toxin-antitoxin protein</fullName>
    </submittedName>
</protein>
<proteinExistence type="predicted"/>
<dbReference type="Proteomes" id="UP000224607">
    <property type="component" value="Unassembled WGS sequence"/>
</dbReference>
<keyword evidence="4" id="KW-1185">Reference proteome</keyword>
<gene>
    <name evidence="2" type="ORF">SAMN05421680_14119</name>
    <name evidence="1" type="ORF">Xmau_03779</name>
</gene>
<organism evidence="2 3">
    <name type="scientific">Xenorhabdus mauleonii</name>
    <dbReference type="NCBI Taxonomy" id="351675"/>
    <lineage>
        <taxon>Bacteria</taxon>
        <taxon>Pseudomonadati</taxon>
        <taxon>Pseudomonadota</taxon>
        <taxon>Gammaproteobacteria</taxon>
        <taxon>Enterobacterales</taxon>
        <taxon>Morganellaceae</taxon>
        <taxon>Xenorhabdus</taxon>
    </lineage>
</organism>
<name>A0A1I3Y034_9GAMM</name>
<dbReference type="AlphaFoldDB" id="A0A1I3Y034"/>
<evidence type="ECO:0000313" key="1">
    <source>
        <dbReference type="EMBL" id="PHM37814.1"/>
    </source>
</evidence>
<dbReference type="STRING" id="351675.SAMN05421680_14119"/>